<keyword evidence="2" id="KW-1185">Reference proteome</keyword>
<proteinExistence type="predicted"/>
<comment type="caution">
    <text evidence="1">The sequence shown here is derived from an EMBL/GenBank/DDBJ whole genome shotgun (WGS) entry which is preliminary data.</text>
</comment>
<sequence length="158" mass="16708">MSASNVEVAECGVAVCSIALVAWKLAAYSPATQGEQLQCASTHASATHAPISPSCTEGLPTPATACAKLFVLQGVSSRTWRTKKGPSACNEVMAGCVCVAELCIVTCELWSNAHHALSASTHIRNAVINSKLAVTCRYKQLLHTARDRQQQALSSCHR</sequence>
<dbReference type="AlphaFoldDB" id="A0A2T7NP76"/>
<name>A0A2T7NP76_POMCA</name>
<protein>
    <submittedName>
        <fullName evidence="1">Uncharacterized protein</fullName>
    </submittedName>
</protein>
<evidence type="ECO:0000313" key="1">
    <source>
        <dbReference type="EMBL" id="PVD22953.1"/>
    </source>
</evidence>
<organism evidence="1 2">
    <name type="scientific">Pomacea canaliculata</name>
    <name type="common">Golden apple snail</name>
    <dbReference type="NCBI Taxonomy" id="400727"/>
    <lineage>
        <taxon>Eukaryota</taxon>
        <taxon>Metazoa</taxon>
        <taxon>Spiralia</taxon>
        <taxon>Lophotrochozoa</taxon>
        <taxon>Mollusca</taxon>
        <taxon>Gastropoda</taxon>
        <taxon>Caenogastropoda</taxon>
        <taxon>Architaenioglossa</taxon>
        <taxon>Ampullarioidea</taxon>
        <taxon>Ampullariidae</taxon>
        <taxon>Pomacea</taxon>
    </lineage>
</organism>
<reference evidence="1 2" key="1">
    <citation type="submission" date="2018-04" db="EMBL/GenBank/DDBJ databases">
        <title>The genome of golden apple snail Pomacea canaliculata provides insight into stress tolerance and invasive adaptation.</title>
        <authorList>
            <person name="Liu C."/>
            <person name="Liu B."/>
            <person name="Ren Y."/>
            <person name="Zhang Y."/>
            <person name="Wang H."/>
            <person name="Li S."/>
            <person name="Jiang F."/>
            <person name="Yin L."/>
            <person name="Zhang G."/>
            <person name="Qian W."/>
            <person name="Fan W."/>
        </authorList>
    </citation>
    <scope>NUCLEOTIDE SEQUENCE [LARGE SCALE GENOMIC DNA]</scope>
    <source>
        <strain evidence="1">SZHN2017</strain>
        <tissue evidence="1">Muscle</tissue>
    </source>
</reference>
<accession>A0A2T7NP76</accession>
<gene>
    <name evidence="1" type="ORF">C0Q70_16213</name>
</gene>
<dbReference type="Proteomes" id="UP000245119">
    <property type="component" value="Linkage Group LG10"/>
</dbReference>
<evidence type="ECO:0000313" key="2">
    <source>
        <dbReference type="Proteomes" id="UP000245119"/>
    </source>
</evidence>
<dbReference type="EMBL" id="PZQS01000010">
    <property type="protein sequence ID" value="PVD22953.1"/>
    <property type="molecule type" value="Genomic_DNA"/>
</dbReference>